<reference evidence="1" key="1">
    <citation type="submission" date="2018-05" db="EMBL/GenBank/DDBJ databases">
        <title>Draft genome of Mucuna pruriens seed.</title>
        <authorList>
            <person name="Nnadi N.E."/>
            <person name="Vos R."/>
            <person name="Hasami M.H."/>
            <person name="Devisetty U.K."/>
            <person name="Aguiy J.C."/>
        </authorList>
    </citation>
    <scope>NUCLEOTIDE SEQUENCE [LARGE SCALE GENOMIC DNA]</scope>
    <source>
        <strain evidence="1">JCA_2017</strain>
    </source>
</reference>
<comment type="caution">
    <text evidence="1">The sequence shown here is derived from an EMBL/GenBank/DDBJ whole genome shotgun (WGS) entry which is preliminary data.</text>
</comment>
<dbReference type="AlphaFoldDB" id="A0A371FVB5"/>
<sequence length="141" mass="16320">MDIHKIIFHKFTPSHGPPCVISQIIKQKFDEPWSSWTKVRLDICDLWFREFKGQTIKVIFEQKGSRIYKNAMNKIRNGHNCVTWILPNRLIVKENWVIDKGASTYYVGSISTSAHYEKNGYTATTTANCLGGDRENQKIKV</sequence>
<keyword evidence="2" id="KW-1185">Reference proteome</keyword>
<gene>
    <name evidence="1" type="ORF">CR513_36988</name>
</gene>
<dbReference type="OrthoDB" id="1305029at2759"/>
<proteinExistence type="predicted"/>
<name>A0A371FVB5_MUCPR</name>
<organism evidence="1 2">
    <name type="scientific">Mucuna pruriens</name>
    <name type="common">Velvet bean</name>
    <name type="synonym">Dolichos pruriens</name>
    <dbReference type="NCBI Taxonomy" id="157652"/>
    <lineage>
        <taxon>Eukaryota</taxon>
        <taxon>Viridiplantae</taxon>
        <taxon>Streptophyta</taxon>
        <taxon>Embryophyta</taxon>
        <taxon>Tracheophyta</taxon>
        <taxon>Spermatophyta</taxon>
        <taxon>Magnoliopsida</taxon>
        <taxon>eudicotyledons</taxon>
        <taxon>Gunneridae</taxon>
        <taxon>Pentapetalae</taxon>
        <taxon>rosids</taxon>
        <taxon>fabids</taxon>
        <taxon>Fabales</taxon>
        <taxon>Fabaceae</taxon>
        <taxon>Papilionoideae</taxon>
        <taxon>50 kb inversion clade</taxon>
        <taxon>NPAAA clade</taxon>
        <taxon>indigoferoid/millettioid clade</taxon>
        <taxon>Phaseoleae</taxon>
        <taxon>Mucuna</taxon>
    </lineage>
</organism>
<feature type="non-terminal residue" evidence="1">
    <location>
        <position position="1"/>
    </location>
</feature>
<evidence type="ECO:0000313" key="1">
    <source>
        <dbReference type="EMBL" id="RDX82246.1"/>
    </source>
</evidence>
<accession>A0A371FVB5</accession>
<protein>
    <submittedName>
        <fullName evidence="1">Uncharacterized protein</fullName>
    </submittedName>
</protein>
<dbReference type="EMBL" id="QJKJ01007686">
    <property type="protein sequence ID" value="RDX82246.1"/>
    <property type="molecule type" value="Genomic_DNA"/>
</dbReference>
<dbReference type="Proteomes" id="UP000257109">
    <property type="component" value="Unassembled WGS sequence"/>
</dbReference>
<evidence type="ECO:0000313" key="2">
    <source>
        <dbReference type="Proteomes" id="UP000257109"/>
    </source>
</evidence>